<dbReference type="InterPro" id="IPR013815">
    <property type="entry name" value="ATP_grasp_subdomain_1"/>
</dbReference>
<dbReference type="GO" id="GO:0016874">
    <property type="term" value="F:ligase activity"/>
    <property type="evidence" value="ECO:0007669"/>
    <property type="project" value="UniProtKB-KW"/>
</dbReference>
<dbReference type="InterPro" id="IPR011761">
    <property type="entry name" value="ATP-grasp"/>
</dbReference>
<keyword evidence="1 6" id="KW-0436">Ligase</keyword>
<evidence type="ECO:0000256" key="2">
    <source>
        <dbReference type="ARBA" id="ARBA00022741"/>
    </source>
</evidence>
<dbReference type="Pfam" id="PF13380">
    <property type="entry name" value="CoA_binding_2"/>
    <property type="match status" value="1"/>
</dbReference>
<accession>A0ABW2PU35</accession>
<evidence type="ECO:0000313" key="6">
    <source>
        <dbReference type="EMBL" id="MFC7392892.1"/>
    </source>
</evidence>
<dbReference type="Gene3D" id="3.30.1490.20">
    <property type="entry name" value="ATP-grasp fold, A domain"/>
    <property type="match status" value="1"/>
</dbReference>
<evidence type="ECO:0000313" key="7">
    <source>
        <dbReference type="Proteomes" id="UP001596505"/>
    </source>
</evidence>
<dbReference type="SUPFAM" id="SSF56059">
    <property type="entry name" value="Glutathione synthetase ATP-binding domain-like"/>
    <property type="match status" value="1"/>
</dbReference>
<keyword evidence="7" id="KW-1185">Reference proteome</keyword>
<dbReference type="PANTHER" id="PTHR43334:SF1">
    <property type="entry name" value="3-HYDROXYPROPIONATE--COA LIGASE [ADP-FORMING]"/>
    <property type="match status" value="1"/>
</dbReference>
<dbReference type="Proteomes" id="UP001596505">
    <property type="component" value="Unassembled WGS sequence"/>
</dbReference>
<dbReference type="RefSeq" id="WP_380965299.1">
    <property type="nucleotide sequence ID" value="NZ_JBHTCO010000005.1"/>
</dbReference>
<keyword evidence="3 4" id="KW-0067">ATP-binding</keyword>
<keyword evidence="2 4" id="KW-0547">Nucleotide-binding</keyword>
<dbReference type="EMBL" id="JBHTCO010000005">
    <property type="protein sequence ID" value="MFC7392892.1"/>
    <property type="molecule type" value="Genomic_DNA"/>
</dbReference>
<organism evidence="6 7">
    <name type="scientific">Scopulibacillus cellulosilyticus</name>
    <dbReference type="NCBI Taxonomy" id="2665665"/>
    <lineage>
        <taxon>Bacteria</taxon>
        <taxon>Bacillati</taxon>
        <taxon>Bacillota</taxon>
        <taxon>Bacilli</taxon>
        <taxon>Bacillales</taxon>
        <taxon>Sporolactobacillaceae</taxon>
        <taxon>Scopulibacillus</taxon>
    </lineage>
</organism>
<evidence type="ECO:0000259" key="5">
    <source>
        <dbReference type="PROSITE" id="PS50975"/>
    </source>
</evidence>
<protein>
    <submittedName>
        <fullName evidence="6">Acetate--CoA ligase family protein</fullName>
    </submittedName>
</protein>
<comment type="caution">
    <text evidence="6">The sequence shown here is derived from an EMBL/GenBank/DDBJ whole genome shotgun (WGS) entry which is preliminary data.</text>
</comment>
<gene>
    <name evidence="6" type="ORF">ACFQRG_07805</name>
</gene>
<dbReference type="InterPro" id="IPR036291">
    <property type="entry name" value="NAD(P)-bd_dom_sf"/>
</dbReference>
<dbReference type="InterPro" id="IPR016102">
    <property type="entry name" value="Succinyl-CoA_synth-like"/>
</dbReference>
<evidence type="ECO:0000256" key="3">
    <source>
        <dbReference type="ARBA" id="ARBA00022840"/>
    </source>
</evidence>
<name>A0ABW2PU35_9BACL</name>
<dbReference type="Gene3D" id="3.30.470.20">
    <property type="entry name" value="ATP-grasp fold, B domain"/>
    <property type="match status" value="1"/>
</dbReference>
<dbReference type="InterPro" id="IPR051538">
    <property type="entry name" value="Acyl-CoA_Synth/Transferase"/>
</dbReference>
<dbReference type="PANTHER" id="PTHR43334">
    <property type="entry name" value="ACETATE--COA LIGASE [ADP-FORMING]"/>
    <property type="match status" value="1"/>
</dbReference>
<dbReference type="Gene3D" id="3.40.50.261">
    <property type="entry name" value="Succinyl-CoA synthetase domains"/>
    <property type="match status" value="2"/>
</dbReference>
<feature type="domain" description="ATP-grasp" evidence="5">
    <location>
        <begin position="502"/>
        <end position="538"/>
    </location>
</feature>
<evidence type="ECO:0000256" key="1">
    <source>
        <dbReference type="ARBA" id="ARBA00022598"/>
    </source>
</evidence>
<dbReference type="SMART" id="SM00881">
    <property type="entry name" value="CoA_binding"/>
    <property type="match status" value="1"/>
</dbReference>
<dbReference type="SUPFAM" id="SSF52210">
    <property type="entry name" value="Succinyl-CoA synthetase domains"/>
    <property type="match status" value="2"/>
</dbReference>
<proteinExistence type="predicted"/>
<dbReference type="Pfam" id="PF13607">
    <property type="entry name" value="Succ_CoA_lig"/>
    <property type="match status" value="1"/>
</dbReference>
<dbReference type="InterPro" id="IPR032875">
    <property type="entry name" value="Succ_CoA_lig_flav_dom"/>
</dbReference>
<dbReference type="SUPFAM" id="SSF51735">
    <property type="entry name" value="NAD(P)-binding Rossmann-fold domains"/>
    <property type="match status" value="1"/>
</dbReference>
<reference evidence="7" key="1">
    <citation type="journal article" date="2019" name="Int. J. Syst. Evol. Microbiol.">
        <title>The Global Catalogue of Microorganisms (GCM) 10K type strain sequencing project: providing services to taxonomists for standard genome sequencing and annotation.</title>
        <authorList>
            <consortium name="The Broad Institute Genomics Platform"/>
            <consortium name="The Broad Institute Genome Sequencing Center for Infectious Disease"/>
            <person name="Wu L."/>
            <person name="Ma J."/>
        </authorList>
    </citation>
    <scope>NUCLEOTIDE SEQUENCE [LARGE SCALE GENOMIC DNA]</scope>
    <source>
        <strain evidence="7">CGMCC 1.16305</strain>
    </source>
</reference>
<dbReference type="Pfam" id="PF13549">
    <property type="entry name" value="ATP-grasp_5"/>
    <property type="match status" value="1"/>
</dbReference>
<sequence>MPLAPERLREFFCPDSIALIGATDRSRWSLNTFMNLKNSGFNGPVYCIHPYKDVVHGEKAFRSVLEIGKRVDLAFVMVPKDQILKVLKEACQVNIRNFVILTSGFSETGEKGGELEKKIYEFANKHDQVILGPNGNGFIHVSKQITPYGLPLPHSLLSGPVGIVLQSGALASSLVTLSEARHVGLSLLVSMGNETMMSTTDVIEYLIEDDATRVIALFLESIRNPDEFRRLAHKALSCGKPIIALKIGRSEESARTAMAHTGSLVGDDTVNDSAFRQLGVIRVHSLEDLITTAGILGYIDHLPGKRMGVVTPSGGACDIISDRAKDEGIELPAFSSETVNKLEKIVPDFSTVHNPLDVTGYVVVDRTLMLRALEVASGDPGFDFILCLLDVPRIKPDNPLPIYEQFRQAGEISAKSKIPIAFVTNACVDIVSFGKEVVNQAKVHFIGGIEHGMKGLGKALWWYEKRKNYLESQRASVTLPFVNHSYFKENSSLVTWSENEARHFLAENDIPVVPGILCSSIDKAVAAARQIGFPVAMKIQSSNIAHKSDIGGVSLDLKSDSEVEAAYVTMVEKIMKKGDNRLEGVLISPMRKKGIELLVGILKDPLWGPVLAVGFGGVFVEVLKDTSLRILPVERSEIREMLRELRGADLLEGVRGQPPVNIEKIVDVIYQLTKIATDNSEYLQELEVNPLWADNSNVEALDAMVVWRQPAKIF</sequence>
<dbReference type="PROSITE" id="PS50975">
    <property type="entry name" value="ATP_GRASP"/>
    <property type="match status" value="1"/>
</dbReference>
<evidence type="ECO:0000256" key="4">
    <source>
        <dbReference type="PROSITE-ProRule" id="PRU00409"/>
    </source>
</evidence>
<dbReference type="Gene3D" id="3.40.50.720">
    <property type="entry name" value="NAD(P)-binding Rossmann-like Domain"/>
    <property type="match status" value="1"/>
</dbReference>
<dbReference type="InterPro" id="IPR003781">
    <property type="entry name" value="CoA-bd"/>
</dbReference>